<accession>E6X193</accession>
<dbReference type="GO" id="GO:0030246">
    <property type="term" value="F:carbohydrate binding"/>
    <property type="evidence" value="ECO:0007669"/>
    <property type="project" value="InterPro"/>
</dbReference>
<evidence type="ECO:0000259" key="1">
    <source>
        <dbReference type="Pfam" id="PF09458"/>
    </source>
</evidence>
<dbReference type="InterPro" id="IPR037221">
    <property type="entry name" value="H-type_lectin_dom_sf"/>
</dbReference>
<evidence type="ECO:0000313" key="2">
    <source>
        <dbReference type="EMBL" id="ADV46955.1"/>
    </source>
</evidence>
<organism evidence="2 3">
    <name type="scientific">Nitratifractor salsuginis (strain DSM 16511 / JCM 12458 / E9I37-1)</name>
    <dbReference type="NCBI Taxonomy" id="749222"/>
    <lineage>
        <taxon>Bacteria</taxon>
        <taxon>Pseudomonadati</taxon>
        <taxon>Campylobacterota</taxon>
        <taxon>Epsilonproteobacteria</taxon>
        <taxon>Campylobacterales</taxon>
        <taxon>Sulfurovaceae</taxon>
        <taxon>Nitratifractor</taxon>
    </lineage>
</organism>
<reference evidence="3" key="2">
    <citation type="submission" date="2011-01" db="EMBL/GenBank/DDBJ databases">
        <title>The complete genome of Nitratifractor salsuginis DSM 16511.</title>
        <authorList>
            <consortium name="US DOE Joint Genome Institute (JGI-PGF)"/>
            <person name="Lucas S."/>
            <person name="Copeland A."/>
            <person name="Lapidus A."/>
            <person name="Bruce D."/>
            <person name="Goodwin L."/>
            <person name="Pitluck S."/>
            <person name="Kyrpides N."/>
            <person name="Mavromatis K."/>
            <person name="Ivanova N."/>
            <person name="Mikhailova N."/>
            <person name="Zeytun A."/>
            <person name="Detter J.C."/>
            <person name="Tapia R."/>
            <person name="Han C."/>
            <person name="Land M."/>
            <person name="Hauser L."/>
            <person name="Markowitz V."/>
            <person name="Cheng J.-F."/>
            <person name="Hugenholtz P."/>
            <person name="Woyke T."/>
            <person name="Wu D."/>
            <person name="Tindall B."/>
            <person name="Schuetze A."/>
            <person name="Brambilla E."/>
            <person name="Klenk H.-P."/>
            <person name="Eisen J.A."/>
        </authorList>
    </citation>
    <scope>NUCLEOTIDE SEQUENCE [LARGE SCALE GENOMIC DNA]</scope>
    <source>
        <strain evidence="3">DSM 16511 / JCM 12458 / E9I37-1</strain>
    </source>
</reference>
<dbReference type="Proteomes" id="UP000008633">
    <property type="component" value="Chromosome"/>
</dbReference>
<dbReference type="Pfam" id="PF09458">
    <property type="entry name" value="H_lectin"/>
    <property type="match status" value="1"/>
</dbReference>
<reference evidence="2 3" key="1">
    <citation type="journal article" date="2011" name="Stand. Genomic Sci.">
        <title>Complete genome sequence of Nitratifractor salsuginis type strain (E9I37-1).</title>
        <authorList>
            <person name="Anderson I."/>
            <person name="Sikorski J."/>
            <person name="Zeytun A."/>
            <person name="Nolan M."/>
            <person name="Lapidus A."/>
            <person name="Lucas S."/>
            <person name="Hammon N."/>
            <person name="Deshpande S."/>
            <person name="Cheng J.F."/>
            <person name="Tapia R."/>
            <person name="Han C."/>
            <person name="Goodwin L."/>
            <person name="Pitluck S."/>
            <person name="Liolios K."/>
            <person name="Pagani I."/>
            <person name="Ivanova N."/>
            <person name="Huntemann M."/>
            <person name="Mavromatis K."/>
            <person name="Ovchinikova G."/>
            <person name="Pati A."/>
            <person name="Chen A."/>
            <person name="Palaniappan K."/>
            <person name="Land M."/>
            <person name="Hauser L."/>
            <person name="Brambilla E.M."/>
            <person name="Ngatchou-Djao O.D."/>
            <person name="Rohde M."/>
            <person name="Tindall B.J."/>
            <person name="Goker M."/>
            <person name="Detter J.C."/>
            <person name="Woyke T."/>
            <person name="Bristow J."/>
            <person name="Eisen J.A."/>
            <person name="Markowitz V."/>
            <person name="Hugenholtz P."/>
            <person name="Klenk H.P."/>
            <person name="Kyrpides N.C."/>
        </authorList>
    </citation>
    <scope>NUCLEOTIDE SEQUENCE [LARGE SCALE GENOMIC DNA]</scope>
    <source>
        <strain evidence="3">DSM 16511 / JCM 12458 / E9I37-1</strain>
    </source>
</reference>
<gene>
    <name evidence="2" type="ordered locus">Nitsa_1709</name>
</gene>
<dbReference type="KEGG" id="nsa:Nitsa_1709"/>
<dbReference type="Pfam" id="PF13385">
    <property type="entry name" value="Laminin_G_3"/>
    <property type="match status" value="1"/>
</dbReference>
<dbReference type="STRING" id="749222.Nitsa_1709"/>
<dbReference type="AlphaFoldDB" id="E6X193"/>
<dbReference type="EMBL" id="CP002452">
    <property type="protein sequence ID" value="ADV46955.1"/>
    <property type="molecule type" value="Genomic_DNA"/>
</dbReference>
<dbReference type="eggNOG" id="COG5571">
    <property type="taxonomic scope" value="Bacteria"/>
</dbReference>
<feature type="domain" description="H-type lectin" evidence="1">
    <location>
        <begin position="19"/>
        <end position="66"/>
    </location>
</feature>
<protein>
    <recommendedName>
        <fullName evidence="1">H-type lectin domain-containing protein</fullName>
    </recommendedName>
</protein>
<dbReference type="GO" id="GO:0007155">
    <property type="term" value="P:cell adhesion"/>
    <property type="evidence" value="ECO:0007669"/>
    <property type="project" value="InterPro"/>
</dbReference>
<dbReference type="SUPFAM" id="SSF141086">
    <property type="entry name" value="Agglutinin HPA-like"/>
    <property type="match status" value="1"/>
</dbReference>
<dbReference type="Gene3D" id="2.60.40.2080">
    <property type="match status" value="2"/>
</dbReference>
<name>E6X193_NITSE</name>
<sequence length="772" mass="84592">MESGTITLPETTTGSTTWQHVTFKQSYDAAPLVFAMPNEGSGYDGDDPAALRIKNVTTTGFDIVQVEAEGQDGPHPEMMPIHYLAMDAGEHTLPDGTKIIAGTVDTTAHQGKNTSGRSWETVTFSSSFASTPIVLGMIQTVNNEQNQIPGDVSVPWMVTAISNIDLDGFDTALDMVKTDEGTIKSNETIAYLAIPEGVSGVFYDSNGTCRKIAYETDLITDVKGWDNGCYIQDFNQAYSSAPNVIGNMQTRNGGDGGWLRRCSLSETQIGVTVDEDVYRNRKHGKGENAGLLIFSEDFTYDSTVNTTHCDLSAEYRLDECYWLGSGNFDVIDSVGGNDAEAYNDAQPDRNDAIVNFSGDFVSDRYAQTENSISISSEWTFSLWMKFPLDAAGHQDFSSDSLGFDYYFSTGSLNGRGDLPAFTLDGTDLGWAVYDEDGDLTVQDLDDSINDAGWKMVTFVKHSDDTTDLYINGQFIDSIDLGTDGDFMYLFTSDDNVTGQTLSTKVDEVKLWNRALSAQEIQEIYNNESSGKNYDGTSREPVSCSASIAANTWELVGIPADFRNPNNTKKTVADIFGDDMNGTYGTDWRVYRRDYSDSNNSSSYTFLDTNDPLEFGKAYWLGSKLDSRWSENGAVAVDYNSTNPDCPAARCVEIDLKSVSLNFGPPDNDPDDGTGPYRYNMTGFVGKSPVDWADCRFIVDGAAYTPSAFENAGYGSKQIWQYNPGDGNADSNGYTTCDDTTPGSCKLEPYKGFWVELHGPSKGKTIKLLIPKE</sequence>
<dbReference type="InterPro" id="IPR013320">
    <property type="entry name" value="ConA-like_dom_sf"/>
</dbReference>
<dbReference type="InterPro" id="IPR019019">
    <property type="entry name" value="H-type_lectin_domain"/>
</dbReference>
<keyword evidence="3" id="KW-1185">Reference proteome</keyword>
<dbReference type="HOGENOM" id="CLU_362018_0_0_7"/>
<evidence type="ECO:0000313" key="3">
    <source>
        <dbReference type="Proteomes" id="UP000008633"/>
    </source>
</evidence>
<dbReference type="SUPFAM" id="SSF49899">
    <property type="entry name" value="Concanavalin A-like lectins/glucanases"/>
    <property type="match status" value="1"/>
</dbReference>
<dbReference type="Gene3D" id="2.60.120.200">
    <property type="match status" value="1"/>
</dbReference>
<proteinExistence type="predicted"/>